<dbReference type="InParanoid" id="A0A540VFG4"/>
<dbReference type="RefSeq" id="WP_141610329.1">
    <property type="nucleotide sequence ID" value="NZ_VIGC02000013.1"/>
</dbReference>
<feature type="domain" description="DUF7507" evidence="2">
    <location>
        <begin position="248"/>
        <end position="316"/>
    </location>
</feature>
<gene>
    <name evidence="3" type="ORF">FKZ61_11750</name>
</gene>
<proteinExistence type="predicted"/>
<dbReference type="NCBIfam" id="TIGR01451">
    <property type="entry name" value="B_ant_repeat"/>
    <property type="match status" value="1"/>
</dbReference>
<evidence type="ECO:0000259" key="2">
    <source>
        <dbReference type="Pfam" id="PF24346"/>
    </source>
</evidence>
<keyword evidence="4" id="KW-1185">Reference proteome</keyword>
<protein>
    <recommendedName>
        <fullName evidence="2">DUF7507 domain-containing protein</fullName>
    </recommendedName>
</protein>
<dbReference type="EMBL" id="VIGC01000013">
    <property type="protein sequence ID" value="TQE95510.1"/>
    <property type="molecule type" value="Genomic_DNA"/>
</dbReference>
<dbReference type="InterPro" id="IPR047589">
    <property type="entry name" value="DUF11_rpt"/>
</dbReference>
<dbReference type="Proteomes" id="UP000317371">
    <property type="component" value="Unassembled WGS sequence"/>
</dbReference>
<accession>A0A540VFG4</accession>
<dbReference type="InterPro" id="IPR055354">
    <property type="entry name" value="DUF7507"/>
</dbReference>
<dbReference type="Pfam" id="PF24346">
    <property type="entry name" value="DUF7507"/>
    <property type="match status" value="1"/>
</dbReference>
<name>A0A540VFG4_9CHLR</name>
<evidence type="ECO:0000313" key="3">
    <source>
        <dbReference type="EMBL" id="TQE95510.1"/>
    </source>
</evidence>
<evidence type="ECO:0000256" key="1">
    <source>
        <dbReference type="SAM" id="MobiDB-lite"/>
    </source>
</evidence>
<reference evidence="3 4" key="1">
    <citation type="submission" date="2019-06" db="EMBL/GenBank/DDBJ databases">
        <title>Genome sequence of Litorilinea aerophila BAA-2444.</title>
        <authorList>
            <person name="Maclea K.S."/>
            <person name="Maurais E.G."/>
            <person name="Iannazzi L.C."/>
        </authorList>
    </citation>
    <scope>NUCLEOTIDE SEQUENCE [LARGE SCALE GENOMIC DNA]</scope>
    <source>
        <strain evidence="3 4">ATCC BAA-2444</strain>
    </source>
</reference>
<comment type="caution">
    <text evidence="3">The sequence shown here is derived from an EMBL/GenBank/DDBJ whole genome shotgun (WGS) entry which is preliminary data.</text>
</comment>
<organism evidence="3 4">
    <name type="scientific">Litorilinea aerophila</name>
    <dbReference type="NCBI Taxonomy" id="1204385"/>
    <lineage>
        <taxon>Bacteria</taxon>
        <taxon>Bacillati</taxon>
        <taxon>Chloroflexota</taxon>
        <taxon>Caldilineae</taxon>
        <taxon>Caldilineales</taxon>
        <taxon>Caldilineaceae</taxon>
        <taxon>Litorilinea</taxon>
    </lineage>
</organism>
<dbReference type="OrthoDB" id="1488158at2"/>
<dbReference type="PRINTS" id="PR01217">
    <property type="entry name" value="PRICHEXTENSN"/>
</dbReference>
<evidence type="ECO:0000313" key="4">
    <source>
        <dbReference type="Proteomes" id="UP000317371"/>
    </source>
</evidence>
<sequence>MKASLRTIFLGVSIFALAAVLFVWQSLPVTAVTVGNDEINFITVRYDYPSTGQSTWYYQVISGRRPAISHVTFQMNLDCLDVVDAGTWDGTNLDALNSGAGQPEVGTDPTTGVTGLKFDQGFADNEVRYYYFTVDGNYAQSSITVASKGGPGYDTALITGPSLSCQPQETPSPTPTNTPTPVPPTPTPIPTNTPTPVPPTPTPTNTPTPVPPTPTPTPTNTPTTCVTAAVDLELLVNGEDADSAPGPTVPVGSTVTWTYVVTNNGGTPLTNIAVFDQMVGATPVCTQASLGVGLSFSCERTTTAQAGQFVTTAKVTAFCDGVEVTDRDKGYYTGQ</sequence>
<feature type="region of interest" description="Disordered" evidence="1">
    <location>
        <begin position="157"/>
        <end position="221"/>
    </location>
</feature>
<dbReference type="AlphaFoldDB" id="A0A540VFG4"/>
<feature type="compositionally biased region" description="Pro residues" evidence="1">
    <location>
        <begin position="170"/>
        <end position="219"/>
    </location>
</feature>